<organism evidence="1 2">
    <name type="scientific">Romanomermis culicivorax</name>
    <name type="common">Nematode worm</name>
    <dbReference type="NCBI Taxonomy" id="13658"/>
    <lineage>
        <taxon>Eukaryota</taxon>
        <taxon>Metazoa</taxon>
        <taxon>Ecdysozoa</taxon>
        <taxon>Nematoda</taxon>
        <taxon>Enoplea</taxon>
        <taxon>Dorylaimia</taxon>
        <taxon>Mermithida</taxon>
        <taxon>Mermithoidea</taxon>
        <taxon>Mermithidae</taxon>
        <taxon>Romanomermis</taxon>
    </lineage>
</organism>
<keyword evidence="1" id="KW-1185">Reference proteome</keyword>
<dbReference type="WBParaSite" id="nRc.2.0.1.t20805-RA">
    <property type="protein sequence ID" value="nRc.2.0.1.t20805-RA"/>
    <property type="gene ID" value="nRc.2.0.1.g20805"/>
</dbReference>
<reference evidence="2" key="1">
    <citation type="submission" date="2022-11" db="UniProtKB">
        <authorList>
            <consortium name="WormBaseParasite"/>
        </authorList>
    </citation>
    <scope>IDENTIFICATION</scope>
</reference>
<dbReference type="AlphaFoldDB" id="A0A915J322"/>
<evidence type="ECO:0000313" key="2">
    <source>
        <dbReference type="WBParaSite" id="nRc.2.0.1.t20805-RA"/>
    </source>
</evidence>
<protein>
    <submittedName>
        <fullName evidence="2">Uncharacterized protein</fullName>
    </submittedName>
</protein>
<proteinExistence type="predicted"/>
<accession>A0A915J322</accession>
<dbReference type="Proteomes" id="UP000887565">
    <property type="component" value="Unplaced"/>
</dbReference>
<sequence>MCVHDEHYAPYGVLFESIIQGLICLADRVTLKAHLCLPFSTQRNVNSLNRSAWKSTFGRKR</sequence>
<evidence type="ECO:0000313" key="1">
    <source>
        <dbReference type="Proteomes" id="UP000887565"/>
    </source>
</evidence>
<name>A0A915J322_ROMCU</name>